<evidence type="ECO:0000313" key="2">
    <source>
        <dbReference type="EMBL" id="KAK0054513.1"/>
    </source>
</evidence>
<reference evidence="2" key="2">
    <citation type="submission" date="2023-04" db="EMBL/GenBank/DDBJ databases">
        <authorList>
            <person name="Bu L."/>
            <person name="Lu L."/>
            <person name="Laidemitt M.R."/>
            <person name="Zhang S.M."/>
            <person name="Mutuku M."/>
            <person name="Mkoji G."/>
            <person name="Steinauer M."/>
            <person name="Loker E.S."/>
        </authorList>
    </citation>
    <scope>NUCLEOTIDE SEQUENCE</scope>
    <source>
        <strain evidence="2">KasaAsao</strain>
        <tissue evidence="2">Whole Snail</tissue>
    </source>
</reference>
<organism evidence="2 3">
    <name type="scientific">Biomphalaria pfeifferi</name>
    <name type="common">Bloodfluke planorb</name>
    <name type="synonym">Freshwater snail</name>
    <dbReference type="NCBI Taxonomy" id="112525"/>
    <lineage>
        <taxon>Eukaryota</taxon>
        <taxon>Metazoa</taxon>
        <taxon>Spiralia</taxon>
        <taxon>Lophotrochozoa</taxon>
        <taxon>Mollusca</taxon>
        <taxon>Gastropoda</taxon>
        <taxon>Heterobranchia</taxon>
        <taxon>Euthyneura</taxon>
        <taxon>Panpulmonata</taxon>
        <taxon>Hygrophila</taxon>
        <taxon>Lymnaeoidea</taxon>
        <taxon>Planorbidae</taxon>
        <taxon>Biomphalaria</taxon>
    </lineage>
</organism>
<reference evidence="2" key="1">
    <citation type="journal article" date="2023" name="PLoS Negl. Trop. Dis.">
        <title>A genome sequence for Biomphalaria pfeifferi, the major vector snail for the human-infecting parasite Schistosoma mansoni.</title>
        <authorList>
            <person name="Bu L."/>
            <person name="Lu L."/>
            <person name="Laidemitt M.R."/>
            <person name="Zhang S.M."/>
            <person name="Mutuku M."/>
            <person name="Mkoji G."/>
            <person name="Steinauer M."/>
            <person name="Loker E.S."/>
        </authorList>
    </citation>
    <scope>NUCLEOTIDE SEQUENCE</scope>
    <source>
        <strain evidence="2">KasaAsao</strain>
    </source>
</reference>
<feature type="compositionally biased region" description="Polar residues" evidence="1">
    <location>
        <begin position="10"/>
        <end position="25"/>
    </location>
</feature>
<gene>
    <name evidence="2" type="ORF">Bpfe_016089</name>
</gene>
<evidence type="ECO:0000256" key="1">
    <source>
        <dbReference type="SAM" id="MobiDB-lite"/>
    </source>
</evidence>
<evidence type="ECO:0000313" key="3">
    <source>
        <dbReference type="Proteomes" id="UP001233172"/>
    </source>
</evidence>
<accession>A0AAD8F8H0</accession>
<keyword evidence="3" id="KW-1185">Reference proteome</keyword>
<dbReference type="EMBL" id="JASAOG010000077">
    <property type="protein sequence ID" value="KAK0054513.1"/>
    <property type="molecule type" value="Genomic_DNA"/>
</dbReference>
<proteinExistence type="predicted"/>
<dbReference type="Gene3D" id="3.20.20.80">
    <property type="entry name" value="Glycosidases"/>
    <property type="match status" value="1"/>
</dbReference>
<dbReference type="Proteomes" id="UP001233172">
    <property type="component" value="Unassembled WGS sequence"/>
</dbReference>
<dbReference type="AlphaFoldDB" id="A0AAD8F8H0"/>
<comment type="caution">
    <text evidence="2">The sequence shown here is derived from an EMBL/GenBank/DDBJ whole genome shotgun (WGS) entry which is preliminary data.</text>
</comment>
<feature type="region of interest" description="Disordered" evidence="1">
    <location>
        <begin position="1"/>
        <end position="26"/>
    </location>
</feature>
<sequence length="88" mass="9815">MIPVKKQLSRIRSQTTESPSQSLLASSGHKMTITQMFDYVYNHGYAGAWSWDVVGHPDQRTGVSHIKDLTSNGLIPINIHSLVSTVRH</sequence>
<protein>
    <submittedName>
        <fullName evidence="2">Mannan endo-1 4-beta-mannosidase</fullName>
    </submittedName>
</protein>
<name>A0AAD8F8H0_BIOPF</name>